<reference evidence="4" key="2">
    <citation type="journal article" date="2023" name="ISME Commun">
        <title>Characterization of a bloom-associated alphaproteobacterial lineage, 'Candidatus Phycosocius': insights into freshwater algal-bacterial interactions.</title>
        <authorList>
            <person name="Tanabe Y."/>
            <person name="Yamaguchi H."/>
            <person name="Yoshida M."/>
            <person name="Kai A."/>
            <person name="Okazaki Y."/>
        </authorList>
    </citation>
    <scope>NUCLEOTIDE SEQUENCE</scope>
    <source>
        <strain evidence="4">BOTRYCO-1</strain>
    </source>
</reference>
<sequence length="176" mass="18559">MNASLRSYPNRIAVNQGEHVASGDPRVCLTAILGSCVAICLHDPLARVGGMNHFLLPEDPEASHDITGRYGAYLAELLINDVLALGGLKSRLQAKVFGGGKLFKGLRDIGASNAAFAQKFLTDESIAIVGGSTQGLKARRVDFCPATGRAFQKFVSESAPPPLLAPPVSVGEVELF</sequence>
<dbReference type="Gene3D" id="3.30.1330.200">
    <property type="match status" value="1"/>
</dbReference>
<dbReference type="HAMAP" id="MF_01440">
    <property type="entry name" value="CheD"/>
    <property type="match status" value="1"/>
</dbReference>
<comment type="caution">
    <text evidence="4">The sequence shown here is derived from an EMBL/GenBank/DDBJ whole genome shotgun (WGS) entry which is preliminary data.</text>
</comment>
<dbReference type="Proteomes" id="UP001161064">
    <property type="component" value="Unassembled WGS sequence"/>
</dbReference>
<dbReference type="InterPro" id="IPR011324">
    <property type="entry name" value="Cytotoxic_necrot_fac-like_cat"/>
</dbReference>
<evidence type="ECO:0000313" key="4">
    <source>
        <dbReference type="EMBL" id="GIU67783.1"/>
    </source>
</evidence>
<dbReference type="SUPFAM" id="SSF64438">
    <property type="entry name" value="CNF1/YfiH-like putative cysteine hydrolases"/>
    <property type="match status" value="1"/>
</dbReference>
<dbReference type="EC" id="3.5.1.44" evidence="3"/>
<accession>A0ABQ4PXP7</accession>
<evidence type="ECO:0000313" key="5">
    <source>
        <dbReference type="Proteomes" id="UP001161064"/>
    </source>
</evidence>
<dbReference type="InterPro" id="IPR005659">
    <property type="entry name" value="Chemorcpt_Glu_NH3ase_CheD"/>
</dbReference>
<gene>
    <name evidence="3 4" type="primary">cheD</name>
    <name evidence="4" type="ORF">PsB1_1937</name>
</gene>
<keyword evidence="2 3" id="KW-0378">Hydrolase</keyword>
<evidence type="ECO:0000256" key="2">
    <source>
        <dbReference type="ARBA" id="ARBA00022801"/>
    </source>
</evidence>
<dbReference type="PANTHER" id="PTHR35147:SF2">
    <property type="entry name" value="CHEMORECEPTOR GLUTAMINE DEAMIDASE CHED-RELATED"/>
    <property type="match status" value="1"/>
</dbReference>
<comment type="catalytic activity">
    <reaction evidence="3">
        <text>L-glutaminyl-[protein] + H2O = L-glutamyl-[protein] + NH4(+)</text>
        <dbReference type="Rhea" id="RHEA:16441"/>
        <dbReference type="Rhea" id="RHEA-COMP:10207"/>
        <dbReference type="Rhea" id="RHEA-COMP:10208"/>
        <dbReference type="ChEBI" id="CHEBI:15377"/>
        <dbReference type="ChEBI" id="CHEBI:28938"/>
        <dbReference type="ChEBI" id="CHEBI:29973"/>
        <dbReference type="ChEBI" id="CHEBI:30011"/>
        <dbReference type="EC" id="3.5.1.44"/>
    </reaction>
</comment>
<keyword evidence="1 3" id="KW-0145">Chemotaxis</keyword>
<name>A0ABQ4PXP7_9PROT</name>
<organism evidence="4 5">
    <name type="scientific">Candidatus Phycosocius spiralis</name>
    <dbReference type="NCBI Taxonomy" id="2815099"/>
    <lineage>
        <taxon>Bacteria</taxon>
        <taxon>Pseudomonadati</taxon>
        <taxon>Pseudomonadota</taxon>
        <taxon>Alphaproteobacteria</taxon>
        <taxon>Caulobacterales</taxon>
        <taxon>Caulobacterales incertae sedis</taxon>
        <taxon>Candidatus Phycosocius</taxon>
    </lineage>
</organism>
<evidence type="ECO:0000256" key="3">
    <source>
        <dbReference type="HAMAP-Rule" id="MF_01440"/>
    </source>
</evidence>
<dbReference type="PANTHER" id="PTHR35147">
    <property type="entry name" value="CHEMORECEPTOR GLUTAMINE DEAMIDASE CHED-RELATED"/>
    <property type="match status" value="1"/>
</dbReference>
<keyword evidence="5" id="KW-1185">Reference proteome</keyword>
<comment type="function">
    <text evidence="3">Probably deamidates glutamine residues to glutamate on methyl-accepting chemotaxis receptors (MCPs), playing an important role in chemotaxis.</text>
</comment>
<dbReference type="Pfam" id="PF03975">
    <property type="entry name" value="CheD"/>
    <property type="match status" value="1"/>
</dbReference>
<evidence type="ECO:0000256" key="1">
    <source>
        <dbReference type="ARBA" id="ARBA00022500"/>
    </source>
</evidence>
<protein>
    <recommendedName>
        <fullName evidence="3">Probable chemoreceptor glutamine deamidase CheD</fullName>
        <ecNumber evidence="3">3.5.1.44</ecNumber>
    </recommendedName>
</protein>
<dbReference type="RefSeq" id="WP_284360854.1">
    <property type="nucleotide sequence ID" value="NZ_BPFZ01000013.1"/>
</dbReference>
<proteinExistence type="inferred from homology"/>
<dbReference type="InterPro" id="IPR038592">
    <property type="entry name" value="CheD-like_sf"/>
</dbReference>
<dbReference type="CDD" id="cd16352">
    <property type="entry name" value="CheD"/>
    <property type="match status" value="1"/>
</dbReference>
<reference evidence="4" key="1">
    <citation type="submission" date="2021-05" db="EMBL/GenBank/DDBJ databases">
        <authorList>
            <person name="Tanabe Y."/>
        </authorList>
    </citation>
    <scope>NUCLEOTIDE SEQUENCE</scope>
    <source>
        <strain evidence="4">BOTRYCO-1</strain>
    </source>
</reference>
<comment type="similarity">
    <text evidence="3">Belongs to the CheD family.</text>
</comment>
<dbReference type="EMBL" id="BPFZ01000013">
    <property type="protein sequence ID" value="GIU67783.1"/>
    <property type="molecule type" value="Genomic_DNA"/>
</dbReference>